<evidence type="ECO:0000256" key="1">
    <source>
        <dbReference type="ARBA" id="ARBA00022553"/>
    </source>
</evidence>
<dbReference type="InterPro" id="IPR036097">
    <property type="entry name" value="HisK_dim/P_sf"/>
</dbReference>
<evidence type="ECO:0000313" key="10">
    <source>
        <dbReference type="EMBL" id="KPQ41642.1"/>
    </source>
</evidence>
<reference evidence="10 11" key="1">
    <citation type="submission" date="2015-09" db="EMBL/GenBank/DDBJ databases">
        <title>A metagenomics-based metabolic model of nitrate-dependent anaerobic oxidation of methane by Methanoperedens-like archaea.</title>
        <authorList>
            <person name="Arshad A."/>
            <person name="Speth D.R."/>
            <person name="De Graaf R.M."/>
            <person name="Op Den Camp H.J."/>
            <person name="Jetten M.S."/>
            <person name="Welte C.U."/>
        </authorList>
    </citation>
    <scope>NUCLEOTIDE SEQUENCE [LARGE SCALE GENOMIC DNA]</scope>
</reference>
<dbReference type="CDD" id="cd00130">
    <property type="entry name" value="PAS"/>
    <property type="match status" value="1"/>
</dbReference>
<dbReference type="SMART" id="SM00091">
    <property type="entry name" value="PAS"/>
    <property type="match status" value="1"/>
</dbReference>
<dbReference type="InterPro" id="IPR003661">
    <property type="entry name" value="HisK_dim/P_dom"/>
</dbReference>
<dbReference type="InterPro" id="IPR000014">
    <property type="entry name" value="PAS"/>
</dbReference>
<proteinExistence type="predicted"/>
<keyword evidence="2" id="KW-0808">Transferase</keyword>
<accession>A0A0N8KQB1</accession>
<dbReference type="SUPFAM" id="SSF47384">
    <property type="entry name" value="Homodimeric domain of signal transducing histidine kinase"/>
    <property type="match status" value="1"/>
</dbReference>
<dbReference type="PANTHER" id="PTHR43065">
    <property type="entry name" value="SENSOR HISTIDINE KINASE"/>
    <property type="match status" value="1"/>
</dbReference>
<dbReference type="InterPro" id="IPR000700">
    <property type="entry name" value="PAS-assoc_C"/>
</dbReference>
<feature type="non-terminal residue" evidence="10">
    <location>
        <position position="1"/>
    </location>
</feature>
<dbReference type="GO" id="GO:0000155">
    <property type="term" value="F:phosphorelay sensor kinase activity"/>
    <property type="evidence" value="ECO:0007669"/>
    <property type="project" value="InterPro"/>
</dbReference>
<evidence type="ECO:0000313" key="11">
    <source>
        <dbReference type="Proteomes" id="UP000050360"/>
    </source>
</evidence>
<dbReference type="SMART" id="SM00086">
    <property type="entry name" value="PAC"/>
    <property type="match status" value="1"/>
</dbReference>
<dbReference type="Proteomes" id="UP000050360">
    <property type="component" value="Unassembled WGS sequence"/>
</dbReference>
<feature type="domain" description="PAS" evidence="8">
    <location>
        <begin position="54"/>
        <end position="126"/>
    </location>
</feature>
<dbReference type="SUPFAM" id="SSF55785">
    <property type="entry name" value="PYP-like sensor domain (PAS domain)"/>
    <property type="match status" value="1"/>
</dbReference>
<organism evidence="10 11">
    <name type="scientific">Candidatus Methanoperedens nitratireducens</name>
    <dbReference type="NCBI Taxonomy" id="1392998"/>
    <lineage>
        <taxon>Archaea</taxon>
        <taxon>Methanobacteriati</taxon>
        <taxon>Methanobacteriota</taxon>
        <taxon>Stenosarchaea group</taxon>
        <taxon>Methanomicrobia</taxon>
        <taxon>Methanosarcinales</taxon>
        <taxon>ANME-2 cluster</taxon>
        <taxon>Candidatus Methanoperedentaceae</taxon>
        <taxon>Candidatus Methanoperedens</taxon>
    </lineage>
</organism>
<dbReference type="InterPro" id="IPR035965">
    <property type="entry name" value="PAS-like_dom_sf"/>
</dbReference>
<dbReference type="NCBIfam" id="TIGR00229">
    <property type="entry name" value="sensory_box"/>
    <property type="match status" value="1"/>
</dbReference>
<keyword evidence="4 10" id="KW-0418">Kinase</keyword>
<keyword evidence="1" id="KW-0597">Phosphoprotein</keyword>
<keyword evidence="3" id="KW-0547">Nucleotide-binding</keyword>
<dbReference type="GO" id="GO:0006355">
    <property type="term" value="P:regulation of DNA-templated transcription"/>
    <property type="evidence" value="ECO:0007669"/>
    <property type="project" value="InterPro"/>
</dbReference>
<evidence type="ECO:0000259" key="9">
    <source>
        <dbReference type="PROSITE" id="PS50113"/>
    </source>
</evidence>
<dbReference type="InterPro" id="IPR001610">
    <property type="entry name" value="PAC"/>
</dbReference>
<keyword evidence="7" id="KW-0175">Coiled coil</keyword>
<feature type="domain" description="PAC" evidence="9">
    <location>
        <begin position="128"/>
        <end position="180"/>
    </location>
</feature>
<keyword evidence="6" id="KW-0902">Two-component regulatory system</keyword>
<evidence type="ECO:0000256" key="5">
    <source>
        <dbReference type="ARBA" id="ARBA00022840"/>
    </source>
</evidence>
<evidence type="ECO:0000259" key="8">
    <source>
        <dbReference type="PROSITE" id="PS50112"/>
    </source>
</evidence>
<name>A0A0N8KQB1_9EURY</name>
<evidence type="ECO:0000256" key="3">
    <source>
        <dbReference type="ARBA" id="ARBA00022741"/>
    </source>
</evidence>
<dbReference type="Gene3D" id="3.30.450.20">
    <property type="entry name" value="PAS domain"/>
    <property type="match status" value="1"/>
</dbReference>
<dbReference type="PROSITE" id="PS50113">
    <property type="entry name" value="PAC"/>
    <property type="match status" value="1"/>
</dbReference>
<evidence type="ECO:0000256" key="2">
    <source>
        <dbReference type="ARBA" id="ARBA00022679"/>
    </source>
</evidence>
<dbReference type="Pfam" id="PF00512">
    <property type="entry name" value="HisKA"/>
    <property type="match status" value="1"/>
</dbReference>
<sequence length="291" mass="33773">ELEKEITDRKRAEEALNKARDELELRVQERTAELKEANIELETEINERKLAEEKIREQAALLDNAQEAIGVRDLEHRLIYWNKGAQRLYGWTAQEAIGKNPIEFLFKDKEEPPQLIEAKRIVLERGDWTGELHQLTKDSREVIVESHWTLIYDSEGKPKSILVVNTDITEKKMFEAHLLRAQRMESIGILAGGIAHNLNNMLTPMMMSLHMLKEKFKDEQSRKLLTILENNSQRSADLIKQVLSFSRGIEGERTPLQPKHLITEIEKVANETFPRNIEIRTDIPENLLELV</sequence>
<dbReference type="InterPro" id="IPR013767">
    <property type="entry name" value="PAS_fold"/>
</dbReference>
<keyword evidence="5" id="KW-0067">ATP-binding</keyword>
<evidence type="ECO:0000256" key="7">
    <source>
        <dbReference type="SAM" id="Coils"/>
    </source>
</evidence>
<dbReference type="GO" id="GO:0005524">
    <property type="term" value="F:ATP binding"/>
    <property type="evidence" value="ECO:0007669"/>
    <property type="project" value="UniProtKB-KW"/>
</dbReference>
<dbReference type="CDD" id="cd00082">
    <property type="entry name" value="HisKA"/>
    <property type="match status" value="1"/>
</dbReference>
<feature type="coiled-coil region" evidence="7">
    <location>
        <begin position="2"/>
        <end position="68"/>
    </location>
</feature>
<dbReference type="EMBL" id="LKCM01000326">
    <property type="protein sequence ID" value="KPQ41642.1"/>
    <property type="molecule type" value="Genomic_DNA"/>
</dbReference>
<dbReference type="Pfam" id="PF00989">
    <property type="entry name" value="PAS"/>
    <property type="match status" value="1"/>
</dbReference>
<dbReference type="PROSITE" id="PS50112">
    <property type="entry name" value="PAS"/>
    <property type="match status" value="1"/>
</dbReference>
<gene>
    <name evidence="10" type="ORF">MPEBLZ_03806</name>
</gene>
<dbReference type="SMART" id="SM00388">
    <property type="entry name" value="HisKA"/>
    <property type="match status" value="1"/>
</dbReference>
<evidence type="ECO:0000256" key="6">
    <source>
        <dbReference type="ARBA" id="ARBA00023012"/>
    </source>
</evidence>
<protein>
    <submittedName>
        <fullName evidence="10">Sensory transduction histidine kinase</fullName>
    </submittedName>
</protein>
<comment type="caution">
    <text evidence="10">The sequence shown here is derived from an EMBL/GenBank/DDBJ whole genome shotgun (WGS) entry which is preliminary data.</text>
</comment>
<dbReference type="AlphaFoldDB" id="A0A0N8KQB1"/>
<dbReference type="PATRIC" id="fig|1719120.3.peg.4140"/>
<dbReference type="PANTHER" id="PTHR43065:SF46">
    <property type="entry name" value="C4-DICARBOXYLATE TRANSPORT SENSOR PROTEIN DCTB"/>
    <property type="match status" value="1"/>
</dbReference>
<evidence type="ECO:0000256" key="4">
    <source>
        <dbReference type="ARBA" id="ARBA00022777"/>
    </source>
</evidence>
<dbReference type="Gene3D" id="1.10.287.130">
    <property type="match status" value="1"/>
</dbReference>